<dbReference type="InterPro" id="IPR036388">
    <property type="entry name" value="WH-like_DNA-bd_sf"/>
</dbReference>
<dbReference type="GO" id="GO:0000976">
    <property type="term" value="F:transcription cis-regulatory region binding"/>
    <property type="evidence" value="ECO:0007669"/>
    <property type="project" value="TreeGrafter"/>
</dbReference>
<dbReference type="EMBL" id="UINC01001667">
    <property type="protein sequence ID" value="SUZ86143.1"/>
    <property type="molecule type" value="Genomic_DNA"/>
</dbReference>
<keyword evidence="4" id="KW-0963">Cytoplasm</keyword>
<evidence type="ECO:0000256" key="3">
    <source>
        <dbReference type="ARBA" id="ARBA00011738"/>
    </source>
</evidence>
<dbReference type="InterPro" id="IPR043135">
    <property type="entry name" value="Fur_C"/>
</dbReference>
<dbReference type="PANTHER" id="PTHR33202">
    <property type="entry name" value="ZINC UPTAKE REGULATION PROTEIN"/>
    <property type="match status" value="1"/>
</dbReference>
<evidence type="ECO:0000256" key="4">
    <source>
        <dbReference type="ARBA" id="ARBA00022490"/>
    </source>
</evidence>
<name>A0A381R9K3_9ZZZZ</name>
<protein>
    <recommendedName>
        <fullName evidence="13">Ferric uptake regulation protein</fullName>
    </recommendedName>
</protein>
<dbReference type="GO" id="GO:1900705">
    <property type="term" value="P:negative regulation of siderophore biosynthetic process"/>
    <property type="evidence" value="ECO:0007669"/>
    <property type="project" value="TreeGrafter"/>
</dbReference>
<evidence type="ECO:0000256" key="10">
    <source>
        <dbReference type="ARBA" id="ARBA00023125"/>
    </source>
</evidence>
<keyword evidence="7" id="KW-0862">Zinc</keyword>
<evidence type="ECO:0000256" key="7">
    <source>
        <dbReference type="ARBA" id="ARBA00022833"/>
    </source>
</evidence>
<keyword evidence="6" id="KW-0479">Metal-binding</keyword>
<evidence type="ECO:0000256" key="8">
    <source>
        <dbReference type="ARBA" id="ARBA00023004"/>
    </source>
</evidence>
<dbReference type="FunFam" id="3.30.1490.190:FF:000001">
    <property type="entry name" value="Ferric uptake regulation protein"/>
    <property type="match status" value="1"/>
</dbReference>
<evidence type="ECO:0000256" key="2">
    <source>
        <dbReference type="ARBA" id="ARBA00007957"/>
    </source>
</evidence>
<comment type="subcellular location">
    <subcellularLocation>
        <location evidence="1">Cytoplasm</location>
    </subcellularLocation>
</comment>
<dbReference type="PANTHER" id="PTHR33202:SF2">
    <property type="entry name" value="FERRIC UPTAKE REGULATION PROTEIN"/>
    <property type="match status" value="1"/>
</dbReference>
<keyword evidence="5" id="KW-0678">Repressor</keyword>
<sequence>MDAEDLKTAGLKVTLPRLKILEVLEMSPNHHLSAEDIYRALIEQDEEIGVATIYRVLSQFEESGIVHKLNFENNQAVYELCSVDHHDHLVCVKCDTIIEFQDDVIEEHQLQIAKKYGFQLTDHSLYLYGLCNNCRSDSQNISS</sequence>
<comment type="similarity">
    <text evidence="2">Belongs to the Fur family.</text>
</comment>
<proteinExistence type="inferred from homology"/>
<dbReference type="GO" id="GO:0003700">
    <property type="term" value="F:DNA-binding transcription factor activity"/>
    <property type="evidence" value="ECO:0007669"/>
    <property type="project" value="InterPro"/>
</dbReference>
<keyword evidence="8" id="KW-0408">Iron</keyword>
<evidence type="ECO:0000256" key="1">
    <source>
        <dbReference type="ARBA" id="ARBA00004496"/>
    </source>
</evidence>
<organism evidence="12">
    <name type="scientific">marine metagenome</name>
    <dbReference type="NCBI Taxonomy" id="408172"/>
    <lineage>
        <taxon>unclassified sequences</taxon>
        <taxon>metagenomes</taxon>
        <taxon>ecological metagenomes</taxon>
    </lineage>
</organism>
<evidence type="ECO:0000256" key="11">
    <source>
        <dbReference type="ARBA" id="ARBA00023163"/>
    </source>
</evidence>
<evidence type="ECO:0000256" key="9">
    <source>
        <dbReference type="ARBA" id="ARBA00023015"/>
    </source>
</evidence>
<evidence type="ECO:0000256" key="5">
    <source>
        <dbReference type="ARBA" id="ARBA00022491"/>
    </source>
</evidence>
<dbReference type="InterPro" id="IPR002481">
    <property type="entry name" value="FUR"/>
</dbReference>
<evidence type="ECO:0000313" key="12">
    <source>
        <dbReference type="EMBL" id="SUZ86143.1"/>
    </source>
</evidence>
<dbReference type="Gene3D" id="3.30.1490.190">
    <property type="match status" value="1"/>
</dbReference>
<dbReference type="SUPFAM" id="SSF46785">
    <property type="entry name" value="Winged helix' DNA-binding domain"/>
    <property type="match status" value="1"/>
</dbReference>
<dbReference type="GO" id="GO:0008270">
    <property type="term" value="F:zinc ion binding"/>
    <property type="evidence" value="ECO:0007669"/>
    <property type="project" value="TreeGrafter"/>
</dbReference>
<evidence type="ECO:0008006" key="13">
    <source>
        <dbReference type="Google" id="ProtNLM"/>
    </source>
</evidence>
<gene>
    <name evidence="12" type="ORF">METZ01_LOCUS38997</name>
</gene>
<dbReference type="GO" id="GO:0045892">
    <property type="term" value="P:negative regulation of DNA-templated transcription"/>
    <property type="evidence" value="ECO:0007669"/>
    <property type="project" value="TreeGrafter"/>
</dbReference>
<dbReference type="CDD" id="cd07153">
    <property type="entry name" value="Fur_like"/>
    <property type="match status" value="1"/>
</dbReference>
<dbReference type="Pfam" id="PF01475">
    <property type="entry name" value="FUR"/>
    <property type="match status" value="1"/>
</dbReference>
<dbReference type="AlphaFoldDB" id="A0A381R9K3"/>
<evidence type="ECO:0000256" key="6">
    <source>
        <dbReference type="ARBA" id="ARBA00022723"/>
    </source>
</evidence>
<keyword evidence="9" id="KW-0805">Transcription regulation</keyword>
<dbReference type="FunFam" id="1.10.10.10:FF:000007">
    <property type="entry name" value="Ferric uptake regulation protein"/>
    <property type="match status" value="1"/>
</dbReference>
<keyword evidence="10" id="KW-0238">DNA-binding</keyword>
<reference evidence="12" key="1">
    <citation type="submission" date="2018-05" db="EMBL/GenBank/DDBJ databases">
        <authorList>
            <person name="Lanie J.A."/>
            <person name="Ng W.-L."/>
            <person name="Kazmierczak K.M."/>
            <person name="Andrzejewski T.M."/>
            <person name="Davidsen T.M."/>
            <person name="Wayne K.J."/>
            <person name="Tettelin H."/>
            <person name="Glass J.I."/>
            <person name="Rusch D."/>
            <person name="Podicherti R."/>
            <person name="Tsui H.-C.T."/>
            <person name="Winkler M.E."/>
        </authorList>
    </citation>
    <scope>NUCLEOTIDE SEQUENCE</scope>
</reference>
<comment type="subunit">
    <text evidence="3">Homodimer.</text>
</comment>
<dbReference type="GO" id="GO:0005829">
    <property type="term" value="C:cytosol"/>
    <property type="evidence" value="ECO:0007669"/>
    <property type="project" value="TreeGrafter"/>
</dbReference>
<keyword evidence="11" id="KW-0804">Transcription</keyword>
<dbReference type="Gene3D" id="1.10.10.10">
    <property type="entry name" value="Winged helix-like DNA-binding domain superfamily/Winged helix DNA-binding domain"/>
    <property type="match status" value="1"/>
</dbReference>
<accession>A0A381R9K3</accession>
<dbReference type="NCBIfam" id="NF006999">
    <property type="entry name" value="PRK09462.1"/>
    <property type="match status" value="1"/>
</dbReference>
<dbReference type="InterPro" id="IPR036390">
    <property type="entry name" value="WH_DNA-bd_sf"/>
</dbReference>